<evidence type="ECO:0000256" key="1">
    <source>
        <dbReference type="SAM" id="Phobius"/>
    </source>
</evidence>
<reference evidence="2" key="1">
    <citation type="journal article" date="2021" name="bioRxiv">
        <title>Whole Genome Assembly and Annotation of Northern Wild Rice, Zizania palustris L., Supports a Whole Genome Duplication in the Zizania Genus.</title>
        <authorList>
            <person name="Haas M."/>
            <person name="Kono T."/>
            <person name="Macchietto M."/>
            <person name="Millas R."/>
            <person name="McGilp L."/>
            <person name="Shao M."/>
            <person name="Duquette J."/>
            <person name="Hirsch C.N."/>
            <person name="Kimball J."/>
        </authorList>
    </citation>
    <scope>NUCLEOTIDE SEQUENCE</scope>
    <source>
        <tissue evidence="2">Fresh leaf tissue</tissue>
    </source>
</reference>
<dbReference type="GO" id="GO:0005789">
    <property type="term" value="C:endoplasmic reticulum membrane"/>
    <property type="evidence" value="ECO:0007669"/>
    <property type="project" value="TreeGrafter"/>
</dbReference>
<dbReference type="PANTHER" id="PTHR43908">
    <property type="entry name" value="AT29763P-RELATED"/>
    <property type="match status" value="1"/>
</dbReference>
<comment type="caution">
    <text evidence="2">The sequence shown here is derived from an EMBL/GenBank/DDBJ whole genome shotgun (WGS) entry which is preliminary data.</text>
</comment>
<organism evidence="2 3">
    <name type="scientific">Zizania palustris</name>
    <name type="common">Northern wild rice</name>
    <dbReference type="NCBI Taxonomy" id="103762"/>
    <lineage>
        <taxon>Eukaryota</taxon>
        <taxon>Viridiplantae</taxon>
        <taxon>Streptophyta</taxon>
        <taxon>Embryophyta</taxon>
        <taxon>Tracheophyta</taxon>
        <taxon>Spermatophyta</taxon>
        <taxon>Magnoliopsida</taxon>
        <taxon>Liliopsida</taxon>
        <taxon>Poales</taxon>
        <taxon>Poaceae</taxon>
        <taxon>BOP clade</taxon>
        <taxon>Oryzoideae</taxon>
        <taxon>Oryzeae</taxon>
        <taxon>Zizaniinae</taxon>
        <taxon>Zizania</taxon>
    </lineage>
</organism>
<sequence length="151" mass="16300">MLSIGLTNQAIFVPLQIQGLTKVVMDGNKDEALRSIKLAETALASGDRQQAENFIRNAQRLEPSLPIDDMLATAKKFDTLNGAACQHKGRRGEACEILNLSKESVGPSKLCNSWSGKKLLCRGVWSLNLIIGNISLLFAGVIAQILGEHDG</sequence>
<gene>
    <name evidence="2" type="ORF">GUJ93_ZPchr0010g9739</name>
</gene>
<keyword evidence="3" id="KW-1185">Reference proteome</keyword>
<dbReference type="OrthoDB" id="10250354at2759"/>
<keyword evidence="1" id="KW-0472">Membrane</keyword>
<proteinExistence type="predicted"/>
<dbReference type="Proteomes" id="UP000729402">
    <property type="component" value="Unassembled WGS sequence"/>
</dbReference>
<name>A0A8J5WBQ7_ZIZPA</name>
<dbReference type="EMBL" id="JAAALK010000082">
    <property type="protein sequence ID" value="KAG8085308.1"/>
    <property type="molecule type" value="Genomic_DNA"/>
</dbReference>
<reference evidence="2" key="2">
    <citation type="submission" date="2021-02" db="EMBL/GenBank/DDBJ databases">
        <authorList>
            <person name="Kimball J.A."/>
            <person name="Haas M.W."/>
            <person name="Macchietto M."/>
            <person name="Kono T."/>
            <person name="Duquette J."/>
            <person name="Shao M."/>
        </authorList>
    </citation>
    <scope>NUCLEOTIDE SEQUENCE</scope>
    <source>
        <tissue evidence="2">Fresh leaf tissue</tissue>
    </source>
</reference>
<accession>A0A8J5WBQ7</accession>
<keyword evidence="1" id="KW-0812">Transmembrane</keyword>
<dbReference type="PANTHER" id="PTHR43908:SF5">
    <property type="entry name" value="CHAPERONE PROTEIN DNAJ 49"/>
    <property type="match status" value="1"/>
</dbReference>
<dbReference type="GO" id="GO:0030544">
    <property type="term" value="F:Hsp70 protein binding"/>
    <property type="evidence" value="ECO:0007669"/>
    <property type="project" value="TreeGrafter"/>
</dbReference>
<evidence type="ECO:0000313" key="3">
    <source>
        <dbReference type="Proteomes" id="UP000729402"/>
    </source>
</evidence>
<keyword evidence="1" id="KW-1133">Transmembrane helix</keyword>
<evidence type="ECO:0000313" key="2">
    <source>
        <dbReference type="EMBL" id="KAG8085308.1"/>
    </source>
</evidence>
<dbReference type="GO" id="GO:0071218">
    <property type="term" value="P:cellular response to misfolded protein"/>
    <property type="evidence" value="ECO:0007669"/>
    <property type="project" value="TreeGrafter"/>
</dbReference>
<dbReference type="InterPro" id="IPR051100">
    <property type="entry name" value="DnaJ_subfamily_B/C"/>
</dbReference>
<dbReference type="AlphaFoldDB" id="A0A8J5WBQ7"/>
<feature type="transmembrane region" description="Helical" evidence="1">
    <location>
        <begin position="124"/>
        <end position="146"/>
    </location>
</feature>
<protein>
    <submittedName>
        <fullName evidence="2">Uncharacterized protein</fullName>
    </submittedName>
</protein>